<accession>A0A914BUG7</accession>
<evidence type="ECO:0000313" key="3">
    <source>
        <dbReference type="WBParaSite" id="ACRNAN_Path_1018.g3910.t1"/>
    </source>
</evidence>
<keyword evidence="2" id="KW-1185">Reference proteome</keyword>
<feature type="domain" description="MROH2B-like N-terminal HEAT-repeats" evidence="1">
    <location>
        <begin position="35"/>
        <end position="102"/>
    </location>
</feature>
<organism evidence="2 3">
    <name type="scientific">Acrobeloides nanus</name>
    <dbReference type="NCBI Taxonomy" id="290746"/>
    <lineage>
        <taxon>Eukaryota</taxon>
        <taxon>Metazoa</taxon>
        <taxon>Ecdysozoa</taxon>
        <taxon>Nematoda</taxon>
        <taxon>Chromadorea</taxon>
        <taxon>Rhabditida</taxon>
        <taxon>Tylenchina</taxon>
        <taxon>Cephalobomorpha</taxon>
        <taxon>Cephaloboidea</taxon>
        <taxon>Cephalobidae</taxon>
        <taxon>Acrobeloides</taxon>
    </lineage>
</organism>
<dbReference type="InterPro" id="IPR056282">
    <property type="entry name" value="MROH2B-like_N_HEAT"/>
</dbReference>
<evidence type="ECO:0000313" key="2">
    <source>
        <dbReference type="Proteomes" id="UP000887540"/>
    </source>
</evidence>
<reference evidence="3" key="1">
    <citation type="submission" date="2022-11" db="UniProtKB">
        <authorList>
            <consortium name="WormBaseParasite"/>
        </authorList>
    </citation>
    <scope>IDENTIFICATION</scope>
</reference>
<proteinExistence type="predicted"/>
<dbReference type="AlphaFoldDB" id="A0A914BUG7"/>
<protein>
    <recommendedName>
        <fullName evidence="1">MROH2B-like N-terminal HEAT-repeats domain-containing protein</fullName>
    </recommendedName>
</protein>
<dbReference type="Proteomes" id="UP000887540">
    <property type="component" value="Unplaced"/>
</dbReference>
<dbReference type="Pfam" id="PF23221">
    <property type="entry name" value="HEAT_MROH2B_1st"/>
    <property type="match status" value="1"/>
</dbReference>
<dbReference type="WBParaSite" id="ACRNAN_Path_1018.g3910.t1">
    <property type="protein sequence ID" value="ACRNAN_Path_1018.g3910.t1"/>
    <property type="gene ID" value="ACRNAN_Path_1018.g3910"/>
</dbReference>
<sequence length="115" mass="12750">MAQNLEDLIVALFDCITSTADKEARGSIGESLLILGIKQPALFLTAAHTFLVKNNKLSDQNRSFIITSVNKVLEKQSVLEEIDEQLALLIINLAIQEMTMTKVGRHVICNLRISI</sequence>
<evidence type="ECO:0000259" key="1">
    <source>
        <dbReference type="Pfam" id="PF23221"/>
    </source>
</evidence>
<name>A0A914BUG7_9BILA</name>